<organism evidence="1">
    <name type="scientific">Murid betaherpesvirus 3</name>
    <dbReference type="NCBI Taxonomy" id="2560603"/>
    <lineage>
        <taxon>Viruses</taxon>
        <taxon>Duplodnaviria</taxon>
        <taxon>Heunggongvirae</taxon>
        <taxon>Peploviricota</taxon>
        <taxon>Herviviricetes</taxon>
        <taxon>Herpesvirales</taxon>
        <taxon>Orthoherpesviridae</taxon>
        <taxon>Betaherpesvirinae</taxon>
        <taxon>Roseolovirus</taxon>
        <taxon>Roseolovirus muridbeta3</taxon>
    </lineage>
</organism>
<gene>
    <name evidence="1" type="primary">ORF29</name>
    <name evidence="1" type="ORF">MRV_0033</name>
</gene>
<evidence type="ECO:0000313" key="2">
    <source>
        <dbReference type="Proteomes" id="UP000202182"/>
    </source>
</evidence>
<dbReference type="Proteomes" id="UP000202182">
    <property type="component" value="Segment"/>
</dbReference>
<reference evidence="1" key="1">
    <citation type="submission" date="2016-12" db="EMBL/GenBank/DDBJ databases">
        <title>A murine herpesvirus closely related to ubiquitous human herpesviruses causes T-cell depletion.</title>
        <authorList>
            <person name="Patel S.J."/>
            <person name="Zhao G."/>
            <person name="Penna V.R."/>
            <person name="Park E."/>
            <person name="Lauron E.J."/>
            <person name="Harvey I.B."/>
            <person name="Beatty W.L."/>
            <person name="Plougastel-Douglas B."/>
            <person name="Poursine-Laurent J."/>
            <person name="Fremont D.H."/>
            <person name="Wang D."/>
            <person name="Yokoyama W.M."/>
        </authorList>
    </citation>
    <scope>NUCLEOTIDE SEQUENCE [LARGE SCALE GENOMIC DNA]</scope>
    <source>
        <strain evidence="1">YOK1</strain>
    </source>
</reference>
<accession>A0A1P8VIR9</accession>
<name>A0A1P8VIR9_9BETA</name>
<protein>
    <submittedName>
        <fullName evidence="1">Immediate early protein</fullName>
    </submittedName>
</protein>
<sequence length="213" mass="25023">MCDGGGIYILNKNEEEISIVANEFMEFCLIGLKYFKEVYTIPTLKYIVNVDTCMNQLITYQNDLTQFAKILKHYNGKMYKWKKRNRLESPDAFDKIFMIFLITTEEIEEKIRTGECHLFKYAPYKSMIIGGSGDNISNCKRDYVVMDHVGKIYILLNDRFRTKLCINVADNFSDFLKGAVCLSRRHTKKCDSFHENFYEPSSDCIHVHRGYLY</sequence>
<evidence type="ECO:0000313" key="1">
    <source>
        <dbReference type="EMBL" id="APZ76244.1"/>
    </source>
</evidence>
<keyword evidence="2" id="KW-1185">Reference proteome</keyword>
<dbReference type="EMBL" id="KY355735">
    <property type="protein sequence ID" value="APZ76244.1"/>
    <property type="molecule type" value="Genomic_DNA"/>
</dbReference>
<proteinExistence type="predicted"/>
<dbReference type="KEGG" id="vg:30999370"/>